<name>A0A1I4L2Q1_9BACI</name>
<dbReference type="EMBL" id="FOTR01000004">
    <property type="protein sequence ID" value="SFL85254.1"/>
    <property type="molecule type" value="Genomic_DNA"/>
</dbReference>
<reference evidence="2" key="1">
    <citation type="submission" date="2016-10" db="EMBL/GenBank/DDBJ databases">
        <authorList>
            <person name="Varghese N."/>
            <person name="Submissions S."/>
        </authorList>
    </citation>
    <scope>NUCLEOTIDE SEQUENCE [LARGE SCALE GENOMIC DNA]</scope>
    <source>
        <strain evidence="2">CGMCC 1.4250</strain>
    </source>
</reference>
<dbReference type="Pfam" id="PF10673">
    <property type="entry name" value="DUF2487"/>
    <property type="match status" value="1"/>
</dbReference>
<dbReference type="STRING" id="334253.SAMN04487943_104308"/>
<evidence type="ECO:0008006" key="3">
    <source>
        <dbReference type="Google" id="ProtNLM"/>
    </source>
</evidence>
<dbReference type="AlphaFoldDB" id="A0A1I4L2Q1"/>
<protein>
    <recommendedName>
        <fullName evidence="3">DUF2487 domain-containing protein</fullName>
    </recommendedName>
</protein>
<dbReference type="InterPro" id="IPR019615">
    <property type="entry name" value="DUF2487"/>
</dbReference>
<keyword evidence="2" id="KW-1185">Reference proteome</keyword>
<sequence>MRWKKKDLELFFQSKEYVDTLCIPLVPLDLQTESEATKLADQNTSLQIILDELERNYTGRIMLSPAYTYIRSTDYESESAILKQWTSMFSNNHFKHIFLLTYDVNWKKHERLLDSNLIWLTATTIEDYQSDHAKKWVNEQVLQISELIRSYW</sequence>
<accession>A0A1I4L2Q1</accession>
<organism evidence="1 2">
    <name type="scientific">Gracilibacillus orientalis</name>
    <dbReference type="NCBI Taxonomy" id="334253"/>
    <lineage>
        <taxon>Bacteria</taxon>
        <taxon>Bacillati</taxon>
        <taxon>Bacillota</taxon>
        <taxon>Bacilli</taxon>
        <taxon>Bacillales</taxon>
        <taxon>Bacillaceae</taxon>
        <taxon>Gracilibacillus</taxon>
    </lineage>
</organism>
<dbReference type="OrthoDB" id="2678750at2"/>
<evidence type="ECO:0000313" key="1">
    <source>
        <dbReference type="EMBL" id="SFL85254.1"/>
    </source>
</evidence>
<gene>
    <name evidence="1" type="ORF">SAMN04487943_104308</name>
</gene>
<evidence type="ECO:0000313" key="2">
    <source>
        <dbReference type="Proteomes" id="UP000198565"/>
    </source>
</evidence>
<proteinExistence type="predicted"/>
<dbReference type="RefSeq" id="WP_091483459.1">
    <property type="nucleotide sequence ID" value="NZ_FOTR01000004.1"/>
</dbReference>
<dbReference type="Proteomes" id="UP000198565">
    <property type="component" value="Unassembled WGS sequence"/>
</dbReference>